<organism evidence="2 3">
    <name type="scientific">Candidatus Yanofskybacteria bacterium GW2011_GWD2_39_48</name>
    <dbReference type="NCBI Taxonomy" id="1619031"/>
    <lineage>
        <taxon>Bacteria</taxon>
        <taxon>Candidatus Yanofskyibacteriota</taxon>
    </lineage>
</organism>
<dbReference type="Proteomes" id="UP000034764">
    <property type="component" value="Unassembled WGS sequence"/>
</dbReference>
<evidence type="ECO:0000256" key="1">
    <source>
        <dbReference type="SAM" id="Phobius"/>
    </source>
</evidence>
<comment type="caution">
    <text evidence="2">The sequence shown here is derived from an EMBL/GenBank/DDBJ whole genome shotgun (WGS) entry which is preliminary data.</text>
</comment>
<keyword evidence="1" id="KW-1133">Transmembrane helix</keyword>
<reference evidence="2 3" key="1">
    <citation type="journal article" date="2015" name="Nature">
        <title>rRNA introns, odd ribosomes, and small enigmatic genomes across a large radiation of phyla.</title>
        <authorList>
            <person name="Brown C.T."/>
            <person name="Hug L.A."/>
            <person name="Thomas B.C."/>
            <person name="Sharon I."/>
            <person name="Castelle C.J."/>
            <person name="Singh A."/>
            <person name="Wilkins M.J."/>
            <person name="Williams K.H."/>
            <person name="Banfield J.F."/>
        </authorList>
    </citation>
    <scope>NUCLEOTIDE SEQUENCE [LARGE SCALE GENOMIC DNA]</scope>
</reference>
<protein>
    <recommendedName>
        <fullName evidence="4">DUF5666 domain-containing protein</fullName>
    </recommendedName>
</protein>
<keyword evidence="1" id="KW-0472">Membrane</keyword>
<accession>A0A0G0P762</accession>
<sequence length="148" mass="16586">MNAKQFIKSRLFIGIIIGIFCLTLLVSSFQIGMIVGFRKARVSYDWSEHYDKNFGGPRRAIMGMPIGTPQFMGAFGNFGTIIRIDDPAIIISGPNNTERIVITDDKTQFINIRDKILKTDLKLGDSIVIIGEPDDQGQIIARLIRLLK</sequence>
<name>A0A0G0P762_9BACT</name>
<evidence type="ECO:0000313" key="3">
    <source>
        <dbReference type="Proteomes" id="UP000034764"/>
    </source>
</evidence>
<gene>
    <name evidence="2" type="ORF">UT53_C0007G0011</name>
</gene>
<keyword evidence="1" id="KW-0812">Transmembrane</keyword>
<dbReference type="EMBL" id="LBXD01000007">
    <property type="protein sequence ID" value="KKR23793.1"/>
    <property type="molecule type" value="Genomic_DNA"/>
</dbReference>
<dbReference type="AlphaFoldDB" id="A0A0G0P762"/>
<proteinExistence type="predicted"/>
<feature type="transmembrane region" description="Helical" evidence="1">
    <location>
        <begin position="12"/>
        <end position="37"/>
    </location>
</feature>
<evidence type="ECO:0008006" key="4">
    <source>
        <dbReference type="Google" id="ProtNLM"/>
    </source>
</evidence>
<evidence type="ECO:0000313" key="2">
    <source>
        <dbReference type="EMBL" id="KKR23793.1"/>
    </source>
</evidence>